<evidence type="ECO:0000259" key="2">
    <source>
        <dbReference type="Pfam" id="PF07885"/>
    </source>
</evidence>
<name>A0AAD5A0V4_SILAS</name>
<proteinExistence type="predicted"/>
<feature type="domain" description="Potassium channel" evidence="2">
    <location>
        <begin position="12"/>
        <end position="39"/>
    </location>
</feature>
<dbReference type="Pfam" id="PF07885">
    <property type="entry name" value="Ion_trans_2"/>
    <property type="match status" value="1"/>
</dbReference>
<keyword evidence="4" id="KW-1185">Reference proteome</keyword>
<organism evidence="3 4">
    <name type="scientific">Silurus asotus</name>
    <name type="common">Amur catfish</name>
    <name type="synonym">Parasilurus asotus</name>
    <dbReference type="NCBI Taxonomy" id="30991"/>
    <lineage>
        <taxon>Eukaryota</taxon>
        <taxon>Metazoa</taxon>
        <taxon>Chordata</taxon>
        <taxon>Craniata</taxon>
        <taxon>Vertebrata</taxon>
        <taxon>Euteleostomi</taxon>
        <taxon>Actinopterygii</taxon>
        <taxon>Neopterygii</taxon>
        <taxon>Teleostei</taxon>
        <taxon>Ostariophysi</taxon>
        <taxon>Siluriformes</taxon>
        <taxon>Siluridae</taxon>
        <taxon>Silurus</taxon>
    </lineage>
</organism>
<keyword evidence="3" id="KW-0406">Ion transport</keyword>
<feature type="non-terminal residue" evidence="3">
    <location>
        <position position="39"/>
    </location>
</feature>
<keyword evidence="1" id="KW-1133">Transmembrane helix</keyword>
<comment type="caution">
    <text evidence="3">The sequence shown here is derived from an EMBL/GenBank/DDBJ whole genome shotgun (WGS) entry which is preliminary data.</text>
</comment>
<evidence type="ECO:0000256" key="1">
    <source>
        <dbReference type="SAM" id="Phobius"/>
    </source>
</evidence>
<feature type="transmembrane region" description="Helical" evidence="1">
    <location>
        <begin position="21"/>
        <end position="38"/>
    </location>
</feature>
<dbReference type="GO" id="GO:0034220">
    <property type="term" value="P:monoatomic ion transmembrane transport"/>
    <property type="evidence" value="ECO:0007669"/>
    <property type="project" value="UniProtKB-KW"/>
</dbReference>
<evidence type="ECO:0000313" key="4">
    <source>
        <dbReference type="Proteomes" id="UP001205998"/>
    </source>
</evidence>
<dbReference type="EMBL" id="MU590239">
    <property type="protein sequence ID" value="KAI5607683.1"/>
    <property type="molecule type" value="Genomic_DNA"/>
</dbReference>
<keyword evidence="3" id="KW-0407">Ion channel</keyword>
<dbReference type="AlphaFoldDB" id="A0AAD5A0V4"/>
<protein>
    <submittedName>
        <fullName evidence="3">Potassium channel subfamily K member 5</fullName>
    </submittedName>
</protein>
<keyword evidence="1" id="KW-0472">Membrane</keyword>
<accession>A0AAD5A0V4</accession>
<sequence>TVATAAGQGVSITGEKQYNPWIWPNAIIFAATIITTIGY</sequence>
<evidence type="ECO:0000313" key="3">
    <source>
        <dbReference type="EMBL" id="KAI5607683.1"/>
    </source>
</evidence>
<keyword evidence="1" id="KW-0812">Transmembrane</keyword>
<keyword evidence="3" id="KW-0813">Transport</keyword>
<gene>
    <name evidence="3" type="ORF">C0J50_12404</name>
</gene>
<dbReference type="Proteomes" id="UP001205998">
    <property type="component" value="Unassembled WGS sequence"/>
</dbReference>
<dbReference type="InterPro" id="IPR013099">
    <property type="entry name" value="K_chnl_dom"/>
</dbReference>
<reference evidence="3" key="1">
    <citation type="submission" date="2018-07" db="EMBL/GenBank/DDBJ databases">
        <title>Comparative genomics of catfishes provides insights into carnivory and benthic adaptation.</title>
        <authorList>
            <person name="Zhang Y."/>
            <person name="Wang D."/>
            <person name="Peng Z."/>
            <person name="Zheng S."/>
            <person name="Shao F."/>
            <person name="Tao W."/>
        </authorList>
    </citation>
    <scope>NUCLEOTIDE SEQUENCE</scope>
    <source>
        <strain evidence="3">Chongqing</strain>
    </source>
</reference>
<feature type="non-terminal residue" evidence="3">
    <location>
        <position position="1"/>
    </location>
</feature>